<keyword evidence="5" id="KW-0169">Cobalamin biosynthesis</keyword>
<feature type="domain" description="Aminotransferase class I/classII large" evidence="10">
    <location>
        <begin position="24"/>
        <end position="343"/>
    </location>
</feature>
<reference evidence="11 12" key="1">
    <citation type="submission" date="2016-10" db="EMBL/GenBank/DDBJ databases">
        <title>Description of Gloeomargarita lithophora gen. nov., sp. nov., a thylakoid-bearing basal-branching cyanobacterium with intracellular carbonates, and proposal for Gloeomargaritales ord. nov.</title>
        <authorList>
            <person name="Moreira D."/>
            <person name="Tavera R."/>
            <person name="Benzerara K."/>
            <person name="Skouri-Panet F."/>
            <person name="Couradeau E."/>
            <person name="Gerard E."/>
            <person name="Loussert C."/>
            <person name="Novelo E."/>
            <person name="Zivanovic Y."/>
            <person name="Lopez-Garcia P."/>
        </authorList>
    </citation>
    <scope>NUCLEOTIDE SEQUENCE [LARGE SCALE GENOMIC DNA]</scope>
    <source>
        <strain evidence="11 12">D10</strain>
    </source>
</reference>
<dbReference type="SUPFAM" id="SSF53383">
    <property type="entry name" value="PLP-dependent transferases"/>
    <property type="match status" value="1"/>
</dbReference>
<accession>A0A1J0AFY0</accession>
<evidence type="ECO:0000256" key="6">
    <source>
        <dbReference type="ARBA" id="ARBA00022898"/>
    </source>
</evidence>
<evidence type="ECO:0000313" key="11">
    <source>
        <dbReference type="EMBL" id="APB34846.1"/>
    </source>
</evidence>
<dbReference type="InterPro" id="IPR005860">
    <property type="entry name" value="CobD"/>
</dbReference>
<organism evidence="11 12">
    <name type="scientific">Gloeomargarita lithophora Alchichica-D10</name>
    <dbReference type="NCBI Taxonomy" id="1188229"/>
    <lineage>
        <taxon>Bacteria</taxon>
        <taxon>Bacillati</taxon>
        <taxon>Cyanobacteriota</taxon>
        <taxon>Cyanophyceae</taxon>
        <taxon>Gloeomargaritales</taxon>
        <taxon>Gloeomargaritaceae</taxon>
        <taxon>Gloeomargarita</taxon>
    </lineage>
</organism>
<dbReference type="GO" id="GO:0030170">
    <property type="term" value="F:pyridoxal phosphate binding"/>
    <property type="evidence" value="ECO:0007669"/>
    <property type="project" value="InterPro"/>
</dbReference>
<evidence type="ECO:0000313" key="12">
    <source>
        <dbReference type="Proteomes" id="UP000180235"/>
    </source>
</evidence>
<dbReference type="Proteomes" id="UP000180235">
    <property type="component" value="Chromosome"/>
</dbReference>
<dbReference type="OrthoDB" id="9813612at2"/>
<comment type="pathway">
    <text evidence="3">Cofactor biosynthesis; adenosylcobalamin biosynthesis.</text>
</comment>
<evidence type="ECO:0000259" key="10">
    <source>
        <dbReference type="Pfam" id="PF00155"/>
    </source>
</evidence>
<proteinExistence type="predicted"/>
<dbReference type="RefSeq" id="WP_071455228.1">
    <property type="nucleotide sequence ID" value="NZ_CP017675.1"/>
</dbReference>
<dbReference type="EC" id="4.1.1.81" evidence="4"/>
<dbReference type="Pfam" id="PF00155">
    <property type="entry name" value="Aminotran_1_2"/>
    <property type="match status" value="1"/>
</dbReference>
<dbReference type="Gene3D" id="3.40.640.10">
    <property type="entry name" value="Type I PLP-dependent aspartate aminotransferase-like (Major domain)"/>
    <property type="match status" value="1"/>
</dbReference>
<sequence length="350" mass="39667">MPQPRHGGDRLWAGRIAGCDPEAILDFSANLNPLGAPAWVKDFLGQNLHLTADYPDPNYRELRRGIGAFHHLEPAWVWPGNGAAHLLTWLGRDLASQGVVTLVTPAFGDHWRALRAFDADVKTWVLPWEQNEIHLPKVGQGLLLSNPHNPTGYLFTKTQLQALLDTWNLVVIDESFMDFLSPERSQSLISLLPQYDNLVILRSLTKFYGLAGLRLGYVLAHPDRIQQYQQWDAPWSVNGLAAALGGQLLQDREFQERTWEWLALHYTQLFQGLALIPGLEPYPSAANFILVKTTLPAPELQRRLLVNHQILIRDTVSYPELGWGYFRVAVRQTQDNQKLLTALRSERITP</sequence>
<dbReference type="EMBL" id="CP017675">
    <property type="protein sequence ID" value="APB34846.1"/>
    <property type="molecule type" value="Genomic_DNA"/>
</dbReference>
<keyword evidence="12" id="KW-1185">Reference proteome</keyword>
<evidence type="ECO:0000256" key="9">
    <source>
        <dbReference type="ARBA" id="ARBA00048531"/>
    </source>
</evidence>
<dbReference type="PROSITE" id="PS00105">
    <property type="entry name" value="AA_TRANSFER_CLASS_1"/>
    <property type="match status" value="1"/>
</dbReference>
<dbReference type="InterPro" id="IPR004838">
    <property type="entry name" value="NHTrfase_class1_PyrdxlP-BS"/>
</dbReference>
<comment type="catalytic activity">
    <reaction evidence="9">
        <text>O-phospho-L-threonine + H(+) = (R)-1-aminopropan-2-yl phosphate + CO2</text>
        <dbReference type="Rhea" id="RHEA:11492"/>
        <dbReference type="ChEBI" id="CHEBI:15378"/>
        <dbReference type="ChEBI" id="CHEBI:16526"/>
        <dbReference type="ChEBI" id="CHEBI:58563"/>
        <dbReference type="ChEBI" id="CHEBI:58675"/>
        <dbReference type="EC" id="4.1.1.81"/>
    </reaction>
</comment>
<evidence type="ECO:0000256" key="1">
    <source>
        <dbReference type="ARBA" id="ARBA00001933"/>
    </source>
</evidence>
<dbReference type="KEGG" id="glt:GlitD10_2509"/>
<dbReference type="InterPro" id="IPR015424">
    <property type="entry name" value="PyrdxlP-dep_Trfase"/>
</dbReference>
<dbReference type="PANTHER" id="PTHR42885">
    <property type="entry name" value="HISTIDINOL-PHOSPHATE AMINOTRANSFERASE-RELATED"/>
    <property type="match status" value="1"/>
</dbReference>
<protein>
    <recommendedName>
        <fullName evidence="4">threonine-phosphate decarboxylase</fullName>
        <ecNumber evidence="4">4.1.1.81</ecNumber>
    </recommendedName>
    <alternativeName>
        <fullName evidence="8">L-threonine-O-3-phosphate decarboxylase</fullName>
    </alternativeName>
</protein>
<comment type="function">
    <text evidence="2">Decarboxylates L-threonine-O-3-phosphate to yield (R)-1-amino-2-propanol O-2-phosphate, the precursor for the linkage between the nucleotide loop and the corrin ring in cobalamin.</text>
</comment>
<evidence type="ECO:0000256" key="3">
    <source>
        <dbReference type="ARBA" id="ARBA00004953"/>
    </source>
</evidence>
<comment type="cofactor">
    <cofactor evidence="1">
        <name>pyridoxal 5'-phosphate</name>
        <dbReference type="ChEBI" id="CHEBI:597326"/>
    </cofactor>
</comment>
<dbReference type="GO" id="GO:0048472">
    <property type="term" value="F:threonine-phosphate decarboxylase activity"/>
    <property type="evidence" value="ECO:0007669"/>
    <property type="project" value="UniProtKB-EC"/>
</dbReference>
<name>A0A1J0AFY0_9CYAN</name>
<dbReference type="PANTHER" id="PTHR42885:SF1">
    <property type="entry name" value="THREONINE-PHOSPHATE DECARBOXYLASE"/>
    <property type="match status" value="1"/>
</dbReference>
<dbReference type="InterPro" id="IPR004839">
    <property type="entry name" value="Aminotransferase_I/II_large"/>
</dbReference>
<dbReference type="GO" id="GO:0009236">
    <property type="term" value="P:cobalamin biosynthetic process"/>
    <property type="evidence" value="ECO:0007669"/>
    <property type="project" value="UniProtKB-UniPathway"/>
</dbReference>
<dbReference type="Gene3D" id="3.90.1150.10">
    <property type="entry name" value="Aspartate Aminotransferase, domain 1"/>
    <property type="match status" value="1"/>
</dbReference>
<gene>
    <name evidence="11" type="ORF">GlitD10_2509</name>
</gene>
<evidence type="ECO:0000256" key="2">
    <source>
        <dbReference type="ARBA" id="ARBA00003444"/>
    </source>
</evidence>
<dbReference type="InterPro" id="IPR015421">
    <property type="entry name" value="PyrdxlP-dep_Trfase_major"/>
</dbReference>
<dbReference type="InterPro" id="IPR015422">
    <property type="entry name" value="PyrdxlP-dep_Trfase_small"/>
</dbReference>
<evidence type="ECO:0000256" key="5">
    <source>
        <dbReference type="ARBA" id="ARBA00022573"/>
    </source>
</evidence>
<dbReference type="UniPathway" id="UPA00148"/>
<dbReference type="CDD" id="cd00609">
    <property type="entry name" value="AAT_like"/>
    <property type="match status" value="1"/>
</dbReference>
<keyword evidence="7" id="KW-0456">Lyase</keyword>
<keyword evidence="6" id="KW-0663">Pyridoxal phosphate</keyword>
<dbReference type="STRING" id="1188229.GlitD10_2509"/>
<evidence type="ECO:0000256" key="8">
    <source>
        <dbReference type="ARBA" id="ARBA00029996"/>
    </source>
</evidence>
<dbReference type="NCBIfam" id="TIGR01140">
    <property type="entry name" value="L_thr_O3P_dcar"/>
    <property type="match status" value="1"/>
</dbReference>
<dbReference type="AlphaFoldDB" id="A0A1J0AFY0"/>
<evidence type="ECO:0000256" key="4">
    <source>
        <dbReference type="ARBA" id="ARBA00012285"/>
    </source>
</evidence>
<evidence type="ECO:0000256" key="7">
    <source>
        <dbReference type="ARBA" id="ARBA00023239"/>
    </source>
</evidence>